<dbReference type="OrthoDB" id="7360463at2"/>
<dbReference type="RefSeq" id="WP_077991653.1">
    <property type="nucleotide sequence ID" value="NZ_CAXUOT020000002.1"/>
</dbReference>
<dbReference type="Proteomes" id="UP000189632">
    <property type="component" value="Chromosome"/>
</dbReference>
<dbReference type="PANTHER" id="PTHR40547">
    <property type="entry name" value="SLL0298 PROTEIN"/>
    <property type="match status" value="1"/>
</dbReference>
<dbReference type="AlphaFoldDB" id="A0A1U9MG69"/>
<evidence type="ECO:0000256" key="1">
    <source>
        <dbReference type="SAM" id="Phobius"/>
    </source>
</evidence>
<dbReference type="PANTHER" id="PTHR40547:SF1">
    <property type="entry name" value="SLL0298 PROTEIN"/>
    <property type="match status" value="1"/>
</dbReference>
<dbReference type="STRING" id="1686310.BBC0244_008240"/>
<protein>
    <recommendedName>
        <fullName evidence="2">DUF2062 domain-containing protein</fullName>
    </recommendedName>
</protein>
<dbReference type="KEGG" id="bapi:BBC0122_008310"/>
<evidence type="ECO:0000259" key="2">
    <source>
        <dbReference type="Pfam" id="PF09835"/>
    </source>
</evidence>
<feature type="transmembrane region" description="Helical" evidence="1">
    <location>
        <begin position="150"/>
        <end position="171"/>
    </location>
</feature>
<feature type="domain" description="DUF2062" evidence="2">
    <location>
        <begin position="27"/>
        <end position="182"/>
    </location>
</feature>
<reference evidence="3 4" key="1">
    <citation type="submission" date="2016-11" db="EMBL/GenBank/DDBJ databases">
        <title>Comparative genomics of Bartonella apis.</title>
        <authorList>
            <person name="Engel P."/>
        </authorList>
    </citation>
    <scope>NUCLEOTIDE SEQUENCE [LARGE SCALE GENOMIC DNA]</scope>
    <source>
        <strain evidence="3 4">BBC0122</strain>
    </source>
</reference>
<dbReference type="InterPro" id="IPR018639">
    <property type="entry name" value="DUF2062"/>
</dbReference>
<proteinExistence type="predicted"/>
<keyword evidence="1" id="KW-0472">Membrane</keyword>
<keyword evidence="1" id="KW-0812">Transmembrane</keyword>
<feature type="transmembrane region" description="Helical" evidence="1">
    <location>
        <begin position="46"/>
        <end position="75"/>
    </location>
</feature>
<sequence>MLFRRRKPVSFLERVRLWLWPRRSFSRSLKYYGKRLLRISATPHQVALGLAIGVLAASSPLFGFHIILAGIVTWLLRGNVAAAILGTMLSNPLTFLPIVMLDYKLGHFCFALFGNVDGIPLTEIRAMFEGLSVSQAWVILLEAWDTVMKPILFGGLILGLFLGSLAYICAYRATARFQKHRQEKMAEKVRMRLKKDQKQGA</sequence>
<evidence type="ECO:0000313" key="4">
    <source>
        <dbReference type="Proteomes" id="UP000189632"/>
    </source>
</evidence>
<keyword evidence="4" id="KW-1185">Reference proteome</keyword>
<organism evidence="3 4">
    <name type="scientific">Bartonella choladocola</name>
    <dbReference type="NCBI Taxonomy" id="2750995"/>
    <lineage>
        <taxon>Bacteria</taxon>
        <taxon>Pseudomonadati</taxon>
        <taxon>Pseudomonadota</taxon>
        <taxon>Alphaproteobacteria</taxon>
        <taxon>Hyphomicrobiales</taxon>
        <taxon>Bartonellaceae</taxon>
        <taxon>Bartonella</taxon>
    </lineage>
</organism>
<gene>
    <name evidence="3" type="ORF">BBC0122_008310</name>
</gene>
<dbReference type="Pfam" id="PF09835">
    <property type="entry name" value="DUF2062"/>
    <property type="match status" value="1"/>
</dbReference>
<evidence type="ECO:0000313" key="3">
    <source>
        <dbReference type="EMBL" id="AQT46957.1"/>
    </source>
</evidence>
<dbReference type="EMBL" id="CP015625">
    <property type="protein sequence ID" value="AQT46957.1"/>
    <property type="molecule type" value="Genomic_DNA"/>
</dbReference>
<keyword evidence="1" id="KW-1133">Transmembrane helix</keyword>
<accession>A0A1U9MG69</accession>
<name>A0A1U9MG69_9HYPH</name>